<dbReference type="InterPro" id="IPR027452">
    <property type="entry name" value="FIH-1_dom_II"/>
</dbReference>
<dbReference type="STRING" id="7719.ENSCINP00000015317"/>
<dbReference type="EMBL" id="EAAA01001388">
    <property type="status" value="NOT_ANNOTATED_CDS"/>
    <property type="molecule type" value="Genomic_DNA"/>
</dbReference>
<dbReference type="GO" id="GO:0036140">
    <property type="term" value="F:[protein]-asparagine 3-dioxygenase activity"/>
    <property type="evidence" value="ECO:0000318"/>
    <property type="project" value="GO_Central"/>
</dbReference>
<dbReference type="GO" id="GO:0005737">
    <property type="term" value="C:cytoplasm"/>
    <property type="evidence" value="ECO:0000318"/>
    <property type="project" value="GO_Central"/>
</dbReference>
<dbReference type="SUPFAM" id="SSF51197">
    <property type="entry name" value="Clavaminate synthase-like"/>
    <property type="match status" value="1"/>
</dbReference>
<dbReference type="Pfam" id="PF13621">
    <property type="entry name" value="Cupin_8"/>
    <property type="match status" value="1"/>
</dbReference>
<reference evidence="3" key="1">
    <citation type="journal article" date="2002" name="Science">
        <title>The draft genome of Ciona intestinalis: insights into chordate and vertebrate origins.</title>
        <authorList>
            <person name="Dehal P."/>
            <person name="Satou Y."/>
            <person name="Campbell R.K."/>
            <person name="Chapman J."/>
            <person name="Degnan B."/>
            <person name="De Tomaso A."/>
            <person name="Davidson B."/>
            <person name="Di Gregorio A."/>
            <person name="Gelpke M."/>
            <person name="Goodstein D.M."/>
            <person name="Harafuji N."/>
            <person name="Hastings K.E."/>
            <person name="Ho I."/>
            <person name="Hotta K."/>
            <person name="Huang W."/>
            <person name="Kawashima T."/>
            <person name="Lemaire P."/>
            <person name="Martinez D."/>
            <person name="Meinertzhagen I.A."/>
            <person name="Necula S."/>
            <person name="Nonaka M."/>
            <person name="Putnam N."/>
            <person name="Rash S."/>
            <person name="Saiga H."/>
            <person name="Satake M."/>
            <person name="Terry A."/>
            <person name="Yamada L."/>
            <person name="Wang H.G."/>
            <person name="Awazu S."/>
            <person name="Azumi K."/>
            <person name="Boore J."/>
            <person name="Branno M."/>
            <person name="Chin-Bow S."/>
            <person name="DeSantis R."/>
            <person name="Doyle S."/>
            <person name="Francino P."/>
            <person name="Keys D.N."/>
            <person name="Haga S."/>
            <person name="Hayashi H."/>
            <person name="Hino K."/>
            <person name="Imai K.S."/>
            <person name="Inaba K."/>
            <person name="Kano S."/>
            <person name="Kobayashi K."/>
            <person name="Kobayashi M."/>
            <person name="Lee B.I."/>
            <person name="Makabe K.W."/>
            <person name="Manohar C."/>
            <person name="Matassi G."/>
            <person name="Medina M."/>
            <person name="Mochizuki Y."/>
            <person name="Mount S."/>
            <person name="Morishita T."/>
            <person name="Miura S."/>
            <person name="Nakayama A."/>
            <person name="Nishizaka S."/>
            <person name="Nomoto H."/>
            <person name="Ohta F."/>
            <person name="Oishi K."/>
            <person name="Rigoutsos I."/>
            <person name="Sano M."/>
            <person name="Sasaki A."/>
            <person name="Sasakura Y."/>
            <person name="Shoguchi E."/>
            <person name="Shin-i T."/>
            <person name="Spagnuolo A."/>
            <person name="Stainier D."/>
            <person name="Suzuki M.M."/>
            <person name="Tassy O."/>
            <person name="Takatori N."/>
            <person name="Tokuoka M."/>
            <person name="Yagi K."/>
            <person name="Yoshizaki F."/>
            <person name="Wada S."/>
            <person name="Zhang C."/>
            <person name="Hyatt P.D."/>
            <person name="Larimer F."/>
            <person name="Detter C."/>
            <person name="Doggett N."/>
            <person name="Glavina T."/>
            <person name="Hawkins T."/>
            <person name="Richardson P."/>
            <person name="Lucas S."/>
            <person name="Kohara Y."/>
            <person name="Levine M."/>
            <person name="Satoh N."/>
            <person name="Rokhsar D.S."/>
        </authorList>
    </citation>
    <scope>NUCLEOTIDE SEQUENCE [LARGE SCALE GENOMIC DNA]</scope>
</reference>
<dbReference type="Proteomes" id="UP000008144">
    <property type="component" value="Chromosome 2"/>
</dbReference>
<dbReference type="FunCoup" id="F6YIR3">
    <property type="interactions" value="10"/>
</dbReference>
<dbReference type="PROSITE" id="PS51184">
    <property type="entry name" value="JMJC"/>
    <property type="match status" value="1"/>
</dbReference>
<keyword evidence="3" id="KW-1185">Reference proteome</keyword>
<dbReference type="InParanoid" id="F6YIR3"/>
<dbReference type="GO" id="GO:0036139">
    <property type="term" value="F:peptidyl-histidine dioxygenase activity"/>
    <property type="evidence" value="ECO:0000318"/>
    <property type="project" value="GO_Central"/>
</dbReference>
<name>F6YIR3_CIOIN</name>
<proteinExistence type="predicted"/>
<dbReference type="Gene3D" id="2.60.120.10">
    <property type="entry name" value="Jelly Rolls"/>
    <property type="match status" value="1"/>
</dbReference>
<dbReference type="FunFam" id="2.60.120.10:FF:000042">
    <property type="entry name" value="Hypoxia-inducible factor 1-alpha inhibitor"/>
    <property type="match status" value="1"/>
</dbReference>
<protein>
    <recommendedName>
        <fullName evidence="1">JmjC domain-containing protein</fullName>
    </recommendedName>
</protein>
<accession>F6YIR3</accession>
<dbReference type="PANTHER" id="PTHR12461:SF105">
    <property type="entry name" value="HYPOXIA-INDUCIBLE FACTOR 1-ALPHA INHIBITOR"/>
    <property type="match status" value="1"/>
</dbReference>
<dbReference type="OMA" id="QNIVGYE"/>
<dbReference type="GO" id="GO:0030947">
    <property type="term" value="P:regulation of vascular endothelial growth factor receptor signaling pathway"/>
    <property type="evidence" value="ECO:0000318"/>
    <property type="project" value="GO_Central"/>
</dbReference>
<dbReference type="Ensembl" id="ENSCINT00000015317.3">
    <property type="protein sequence ID" value="ENSCINP00000015317.3"/>
    <property type="gene ID" value="ENSCING00000007462.3"/>
</dbReference>
<dbReference type="GO" id="GO:0005634">
    <property type="term" value="C:nucleus"/>
    <property type="evidence" value="ECO:0000318"/>
    <property type="project" value="GO_Central"/>
</dbReference>
<dbReference type="AlphaFoldDB" id="F6YIR3"/>
<dbReference type="InterPro" id="IPR014710">
    <property type="entry name" value="RmlC-like_jellyroll"/>
</dbReference>
<evidence type="ECO:0000313" key="3">
    <source>
        <dbReference type="Proteomes" id="UP000008144"/>
    </source>
</evidence>
<evidence type="ECO:0000313" key="2">
    <source>
        <dbReference type="Ensembl" id="ENSCINP00000015317.3"/>
    </source>
</evidence>
<dbReference type="SMART" id="SM00558">
    <property type="entry name" value="JmjC"/>
    <property type="match status" value="1"/>
</dbReference>
<dbReference type="InterPro" id="IPR041667">
    <property type="entry name" value="Cupin_8"/>
</dbReference>
<evidence type="ECO:0000259" key="1">
    <source>
        <dbReference type="PROSITE" id="PS51184"/>
    </source>
</evidence>
<reference evidence="2" key="2">
    <citation type="journal article" date="2008" name="Genome Biol.">
        <title>Improved genome assembly and evidence-based global gene model set for the chordate Ciona intestinalis: new insight into intron and operon populations.</title>
        <authorList>
            <person name="Satou Y."/>
            <person name="Mineta K."/>
            <person name="Ogasawara M."/>
            <person name="Sasakura Y."/>
            <person name="Shoguchi E."/>
            <person name="Ueno K."/>
            <person name="Yamada L."/>
            <person name="Matsumoto J."/>
            <person name="Wasserscheid J."/>
            <person name="Dewar K."/>
            <person name="Wiley G.B."/>
            <person name="Macmil S.L."/>
            <person name="Roe B.A."/>
            <person name="Zeller R.W."/>
            <person name="Hastings K.E."/>
            <person name="Lemaire P."/>
            <person name="Lindquist E."/>
            <person name="Endo T."/>
            <person name="Hotta K."/>
            <person name="Inaba K."/>
        </authorList>
    </citation>
    <scope>NUCLEOTIDE SEQUENCE [LARGE SCALE GENOMIC DNA]</scope>
    <source>
        <strain evidence="2">wild type</strain>
    </source>
</reference>
<dbReference type="GO" id="GO:0045746">
    <property type="term" value="P:negative regulation of Notch signaling pathway"/>
    <property type="evidence" value="ECO:0000318"/>
    <property type="project" value="GO_Central"/>
</dbReference>
<organism evidence="2 3">
    <name type="scientific">Ciona intestinalis</name>
    <name type="common">Transparent sea squirt</name>
    <name type="synonym">Ascidia intestinalis</name>
    <dbReference type="NCBI Taxonomy" id="7719"/>
    <lineage>
        <taxon>Eukaryota</taxon>
        <taxon>Metazoa</taxon>
        <taxon>Chordata</taxon>
        <taxon>Tunicata</taxon>
        <taxon>Ascidiacea</taxon>
        <taxon>Phlebobranchia</taxon>
        <taxon>Cionidae</taxon>
        <taxon>Ciona</taxon>
    </lineage>
</organism>
<reference evidence="2" key="4">
    <citation type="submission" date="2025-09" db="UniProtKB">
        <authorList>
            <consortium name="Ensembl"/>
        </authorList>
    </citation>
    <scope>IDENTIFICATION</scope>
</reference>
<reference evidence="2" key="3">
    <citation type="submission" date="2025-08" db="UniProtKB">
        <authorList>
            <consortium name="Ensembl"/>
        </authorList>
    </citation>
    <scope>IDENTIFICATION</scope>
</reference>
<dbReference type="HOGENOM" id="CLU_016785_3_0_1"/>
<sequence length="332" mass="38218">MAVFASGSYDPDSITKYSSITEQIPRRSIQDPETYQLIKDSKPVVITDTNLVTSASKWDLEYLNKNLGDGLFYVYTSNDNRFKYFDNKRAEKCKSFVTPSERHHVTFLQFLQMLKRCARTKEKVYLQQTLNDSVGTNIVTDFLQFNWDWVNKCQAAYGWGSLSSNLLLIGLEGNITPVHYDEQENFFAQISGHKRCLLFSPDQFDCLYPHPVAHPCDRQSQVNIANPDYKKFPRFRNAHATEAIVGPGDVLYIPMYWWHQIESLSSRIPPVTISVNFWYRGTPLPDVIQYPLSPQQRVSVMRNVEKMLAAALGDAEKVGELLRTMVEGRYTQ</sequence>
<feature type="domain" description="JmjC" evidence="1">
    <location>
        <begin position="131"/>
        <end position="294"/>
    </location>
</feature>
<dbReference type="GeneTree" id="ENSGT00940000157409"/>
<dbReference type="PANTHER" id="PTHR12461">
    <property type="entry name" value="HYPOXIA-INDUCIBLE FACTOR 1 ALPHA INHIBITOR-RELATED"/>
    <property type="match status" value="1"/>
</dbReference>
<dbReference type="InterPro" id="IPR003347">
    <property type="entry name" value="JmjC_dom"/>
</dbReference>
<dbReference type="Gene3D" id="1.10.287.1010">
    <property type="entry name" value="Clavaminate synthase-like"/>
    <property type="match status" value="1"/>
</dbReference>